<protein>
    <recommendedName>
        <fullName evidence="2">CMP/dCMP-type deaminase domain-containing protein</fullName>
    </recommendedName>
</protein>
<sequence>MRRAIQLAQKLPEPGAGDQPVGAVVYDRDGNEIAAAHHDREHRADPTAYAEILACSWYCTCSTGKSLRRDDDEPLPRTR</sequence>
<evidence type="ECO:0000313" key="4">
    <source>
        <dbReference type="Proteomes" id="UP001597145"/>
    </source>
</evidence>
<keyword evidence="4" id="KW-1185">Reference proteome</keyword>
<dbReference type="Pfam" id="PF00383">
    <property type="entry name" value="dCMP_cyt_deam_1"/>
    <property type="match status" value="1"/>
</dbReference>
<dbReference type="RefSeq" id="WP_343980219.1">
    <property type="nucleotide sequence ID" value="NZ_BAAAJG010000011.1"/>
</dbReference>
<dbReference type="SUPFAM" id="SSF53927">
    <property type="entry name" value="Cytidine deaminase-like"/>
    <property type="match status" value="1"/>
</dbReference>
<proteinExistence type="predicted"/>
<comment type="caution">
    <text evidence="3">The sequence shown here is derived from an EMBL/GenBank/DDBJ whole genome shotgun (WGS) entry which is preliminary data.</text>
</comment>
<dbReference type="InterPro" id="IPR002125">
    <property type="entry name" value="CMP_dCMP_dom"/>
</dbReference>
<feature type="region of interest" description="Disordered" evidence="1">
    <location>
        <begin position="1"/>
        <end position="20"/>
    </location>
</feature>
<name>A0ABW4FIF7_9PSEU</name>
<evidence type="ECO:0000313" key="3">
    <source>
        <dbReference type="EMBL" id="MFD1530316.1"/>
    </source>
</evidence>
<evidence type="ECO:0000256" key="1">
    <source>
        <dbReference type="SAM" id="MobiDB-lite"/>
    </source>
</evidence>
<dbReference type="EMBL" id="JBHUCP010000007">
    <property type="protein sequence ID" value="MFD1530316.1"/>
    <property type="molecule type" value="Genomic_DNA"/>
</dbReference>
<reference evidence="4" key="1">
    <citation type="journal article" date="2019" name="Int. J. Syst. Evol. Microbiol.">
        <title>The Global Catalogue of Microorganisms (GCM) 10K type strain sequencing project: providing services to taxonomists for standard genome sequencing and annotation.</title>
        <authorList>
            <consortium name="The Broad Institute Genomics Platform"/>
            <consortium name="The Broad Institute Genome Sequencing Center for Infectious Disease"/>
            <person name="Wu L."/>
            <person name="Ma J."/>
        </authorList>
    </citation>
    <scope>NUCLEOTIDE SEQUENCE [LARGE SCALE GENOMIC DNA]</scope>
    <source>
        <strain evidence="4">JCM 12165</strain>
    </source>
</reference>
<gene>
    <name evidence="3" type="ORF">ACFSCY_12770</name>
</gene>
<organism evidence="3 4">
    <name type="scientific">Pseudonocardia aurantiaca</name>
    <dbReference type="NCBI Taxonomy" id="75290"/>
    <lineage>
        <taxon>Bacteria</taxon>
        <taxon>Bacillati</taxon>
        <taxon>Actinomycetota</taxon>
        <taxon>Actinomycetes</taxon>
        <taxon>Pseudonocardiales</taxon>
        <taxon>Pseudonocardiaceae</taxon>
        <taxon>Pseudonocardia</taxon>
    </lineage>
</organism>
<dbReference type="InterPro" id="IPR016193">
    <property type="entry name" value="Cytidine_deaminase-like"/>
</dbReference>
<dbReference type="PROSITE" id="PS51747">
    <property type="entry name" value="CYT_DCMP_DEAMINASES_2"/>
    <property type="match status" value="1"/>
</dbReference>
<dbReference type="Gene3D" id="3.40.140.10">
    <property type="entry name" value="Cytidine Deaminase, domain 2"/>
    <property type="match status" value="1"/>
</dbReference>
<evidence type="ECO:0000259" key="2">
    <source>
        <dbReference type="PROSITE" id="PS51747"/>
    </source>
</evidence>
<dbReference type="Proteomes" id="UP001597145">
    <property type="component" value="Unassembled WGS sequence"/>
</dbReference>
<accession>A0ABW4FIF7</accession>
<feature type="domain" description="CMP/dCMP-type deaminase" evidence="2">
    <location>
        <begin position="1"/>
        <end position="79"/>
    </location>
</feature>